<gene>
    <name evidence="1" type="ORF">LP422_03045</name>
</gene>
<dbReference type="EMBL" id="CP087977">
    <property type="protein sequence ID" value="UUZ46226.1"/>
    <property type="molecule type" value="Genomic_DNA"/>
</dbReference>
<reference evidence="1" key="1">
    <citation type="submission" date="2021-11" db="EMBL/GenBank/DDBJ databases">
        <title>Study of the species diversity of bacterial strains isolated from a unique natural object - Shulgan-Tash cave (Bashkiria).</title>
        <authorList>
            <person name="Sazanova A.L."/>
            <person name="Chirak E.R."/>
            <person name="Safronova V.I."/>
        </authorList>
    </citation>
    <scope>NUCLEOTIDE SEQUENCE</scope>
    <source>
        <strain evidence="1">P1</strain>
    </source>
</reference>
<evidence type="ECO:0000313" key="1">
    <source>
        <dbReference type="EMBL" id="UUZ46226.1"/>
    </source>
</evidence>
<sequence length="136" mass="14375">MSIAVNSRAAAGAPWRPRSSTSCSDRPSAPPSAPSRTPSSRLAACATDVEAGQSLLDRALLAHEKGELTPADAAKVKLFCTELRGRVVDRCLQLHGGYGYILEYPIAGAYADARVTRIYAGSSEIMKTIIAKDIGL</sequence>
<accession>A0AC61U851</accession>
<name>A0AC61U851_9MICO</name>
<evidence type="ECO:0000313" key="2">
    <source>
        <dbReference type="Proteomes" id="UP001059663"/>
    </source>
</evidence>
<organism evidence="1 2">
    <name type="scientific">Janibacter limosus</name>
    <dbReference type="NCBI Taxonomy" id="53458"/>
    <lineage>
        <taxon>Bacteria</taxon>
        <taxon>Bacillati</taxon>
        <taxon>Actinomycetota</taxon>
        <taxon>Actinomycetes</taxon>
        <taxon>Micrococcales</taxon>
        <taxon>Intrasporangiaceae</taxon>
        <taxon>Janibacter</taxon>
    </lineage>
</organism>
<protein>
    <submittedName>
        <fullName evidence="1">Uncharacterized protein</fullName>
    </submittedName>
</protein>
<proteinExistence type="predicted"/>
<dbReference type="Proteomes" id="UP001059663">
    <property type="component" value="Chromosome"/>
</dbReference>